<protein>
    <recommendedName>
        <fullName evidence="3">Tetratricopeptide repeat-containing protein</fullName>
    </recommendedName>
</protein>
<organism evidence="1 2">
    <name type="scientific">Chitinophaga hostae</name>
    <dbReference type="NCBI Taxonomy" id="2831022"/>
    <lineage>
        <taxon>Bacteria</taxon>
        <taxon>Pseudomonadati</taxon>
        <taxon>Bacteroidota</taxon>
        <taxon>Chitinophagia</taxon>
        <taxon>Chitinophagales</taxon>
        <taxon>Chitinophagaceae</taxon>
        <taxon>Chitinophaga</taxon>
    </lineage>
</organism>
<reference evidence="1 2" key="1">
    <citation type="submission" date="2021-04" db="EMBL/GenBank/DDBJ databases">
        <title>Chitinophaga sp. nov., isolated from the rhizosphere soil.</title>
        <authorList>
            <person name="He S."/>
        </authorList>
    </citation>
    <scope>NUCLEOTIDE SEQUENCE [LARGE SCALE GENOMIC DNA]</scope>
    <source>
        <strain evidence="1 2">2R12</strain>
    </source>
</reference>
<accession>A0ABS5IW92</accession>
<dbReference type="Proteomes" id="UP000676386">
    <property type="component" value="Unassembled WGS sequence"/>
</dbReference>
<comment type="caution">
    <text evidence="1">The sequence shown here is derived from an EMBL/GenBank/DDBJ whole genome shotgun (WGS) entry which is preliminary data.</text>
</comment>
<gene>
    <name evidence="1" type="ORF">KE626_04820</name>
</gene>
<name>A0ABS5IW92_9BACT</name>
<sequence>MNYRKLFVFLISFFAVFFGNIIYTLSCGPTPDPYDYYISFFSPFAKGGGYEPFYYTSLTSFYGDPTPSEETANVNDWQKYTGSKVTAKAIRECIYSYKQEQLSVIATGSNILPDSVKQNSFAQFLSKEKNREAARYLLFAKTCEPAVINADPWSVPERNNALLGNLYTEGEELYNKTKDKDIRERYAFQLVRLQHYSKQYREAVTTFDKFFEERDKQSLVYFKAMALKAGALLRLKDSVQSAYLFSRVFENAPSLRISCFTSLMWTNTTGDQVYPLCKDNHEKAMVAAIYGFANAEPDVAAIRQVYAFDPASPALNILLGREINKLEDKYFSPYLGEDQGTGLVSMQDYSAAEKNKLVSRLTELQTVADDLLAKGKLKDMDLWRISSAYISCIRKDYPAAKIRLDEVKTKDPAIKDQWEIVNLLVNINQQKVIDSAFESRLLTSFKWLDTKTPAGQGRQYGEYLGMPDEVYSFKKIYRNLLFAVLAPHYHQQGDVIKEALIRGRCDSLHMNDYFVSGETAISQITNGMKSAALIRLNDFLRQPVKSPYELYLAGFFPKGLNMNNVIGVSYMRVHDFANARDWFKKPPAGTPAVSYQVFREQLQDFGEDTAELHYNKTITQQQFCERMVQLQDKMKTAPVSPKVYYDYASALFSISYYGKTWYFVKDYRPSTEWYSTKCDKDPFEKQYFGCYAAESYYQKAAQASTDREFRARCAFMAARCSQKHTAENEDNNKYVSALIHNRYFPLLSGNFAQTKFYQQVYDQCSYLKDYVKSTRKK</sequence>
<dbReference type="EMBL" id="JAGTXB010000002">
    <property type="protein sequence ID" value="MBS0026627.1"/>
    <property type="molecule type" value="Genomic_DNA"/>
</dbReference>
<proteinExistence type="predicted"/>
<evidence type="ECO:0008006" key="3">
    <source>
        <dbReference type="Google" id="ProtNLM"/>
    </source>
</evidence>
<keyword evidence="2" id="KW-1185">Reference proteome</keyword>
<dbReference type="RefSeq" id="WP_211971745.1">
    <property type="nucleotide sequence ID" value="NZ_CBFHAM010000031.1"/>
</dbReference>
<evidence type="ECO:0000313" key="1">
    <source>
        <dbReference type="EMBL" id="MBS0026627.1"/>
    </source>
</evidence>
<evidence type="ECO:0000313" key="2">
    <source>
        <dbReference type="Proteomes" id="UP000676386"/>
    </source>
</evidence>